<dbReference type="InterPro" id="IPR023186">
    <property type="entry name" value="IUNH"/>
</dbReference>
<evidence type="ECO:0000256" key="3">
    <source>
        <dbReference type="ARBA" id="ARBA00023295"/>
    </source>
</evidence>
<evidence type="ECO:0000259" key="4">
    <source>
        <dbReference type="Pfam" id="PF01156"/>
    </source>
</evidence>
<dbReference type="PANTHER" id="PTHR12304">
    <property type="entry name" value="INOSINE-URIDINE PREFERRING NUCLEOSIDE HYDROLASE"/>
    <property type="match status" value="1"/>
</dbReference>
<keyword evidence="3" id="KW-0326">Glycosidase</keyword>
<keyword evidence="2" id="KW-0378">Hydrolase</keyword>
<dbReference type="GO" id="GO:0008477">
    <property type="term" value="F:purine nucleosidase activity"/>
    <property type="evidence" value="ECO:0007669"/>
    <property type="project" value="TreeGrafter"/>
</dbReference>
<name>A0A1E5UM27_9POAL</name>
<dbReference type="Proteomes" id="UP000095767">
    <property type="component" value="Unassembled WGS sequence"/>
</dbReference>
<dbReference type="OrthoDB" id="1687973at2759"/>
<dbReference type="AlphaFoldDB" id="A0A1E5UM27"/>
<feature type="domain" description="Inosine/uridine-preferring nucleoside hydrolase" evidence="4">
    <location>
        <begin position="1"/>
        <end position="39"/>
    </location>
</feature>
<dbReference type="InterPro" id="IPR001910">
    <property type="entry name" value="Inosine/uridine_hydrolase_dom"/>
</dbReference>
<dbReference type="STRING" id="888268.A0A1E5UM27"/>
<reference evidence="5 6" key="1">
    <citation type="submission" date="2016-09" db="EMBL/GenBank/DDBJ databases">
        <title>The draft genome of Dichanthelium oligosanthes: A C3 panicoid grass species.</title>
        <authorList>
            <person name="Studer A.J."/>
            <person name="Schnable J.C."/>
            <person name="Brutnell T.P."/>
        </authorList>
    </citation>
    <scope>NUCLEOTIDE SEQUENCE [LARGE SCALE GENOMIC DNA]</scope>
    <source>
        <strain evidence="6">cv. Kellogg 1175</strain>
        <tissue evidence="5">Leaf</tissue>
    </source>
</reference>
<dbReference type="GO" id="GO:0006152">
    <property type="term" value="P:purine nucleoside catabolic process"/>
    <property type="evidence" value="ECO:0007669"/>
    <property type="project" value="TreeGrafter"/>
</dbReference>
<organism evidence="5 6">
    <name type="scientific">Dichanthelium oligosanthes</name>
    <dbReference type="NCBI Taxonomy" id="888268"/>
    <lineage>
        <taxon>Eukaryota</taxon>
        <taxon>Viridiplantae</taxon>
        <taxon>Streptophyta</taxon>
        <taxon>Embryophyta</taxon>
        <taxon>Tracheophyta</taxon>
        <taxon>Spermatophyta</taxon>
        <taxon>Magnoliopsida</taxon>
        <taxon>Liliopsida</taxon>
        <taxon>Poales</taxon>
        <taxon>Poaceae</taxon>
        <taxon>PACMAD clade</taxon>
        <taxon>Panicoideae</taxon>
        <taxon>Panicodae</taxon>
        <taxon>Paniceae</taxon>
        <taxon>Dichantheliinae</taxon>
        <taxon>Dichanthelium</taxon>
    </lineage>
</organism>
<evidence type="ECO:0000256" key="1">
    <source>
        <dbReference type="ARBA" id="ARBA00009176"/>
    </source>
</evidence>
<gene>
    <name evidence="5" type="ORF">BAE44_0025065</name>
</gene>
<comment type="caution">
    <text evidence="5">The sequence shown here is derived from an EMBL/GenBank/DDBJ whole genome shotgun (WGS) entry which is preliminary data.</text>
</comment>
<protein>
    <recommendedName>
        <fullName evidence="4">Inosine/uridine-preferring nucleoside hydrolase domain-containing protein</fullName>
    </recommendedName>
</protein>
<accession>A0A1E5UM27</accession>
<evidence type="ECO:0000256" key="2">
    <source>
        <dbReference type="ARBA" id="ARBA00022801"/>
    </source>
</evidence>
<sequence length="51" mass="5325">DSVAIMMALQSPGVQVLGLTTIFGNCTTERATRNALILAMREGRPSGDSSS</sequence>
<dbReference type="Pfam" id="PF01156">
    <property type="entry name" value="IU_nuc_hydro"/>
    <property type="match status" value="1"/>
</dbReference>
<proteinExistence type="inferred from homology"/>
<dbReference type="Gene3D" id="3.90.245.10">
    <property type="entry name" value="Ribonucleoside hydrolase-like"/>
    <property type="match status" value="1"/>
</dbReference>
<evidence type="ECO:0000313" key="5">
    <source>
        <dbReference type="EMBL" id="OEL13916.1"/>
    </source>
</evidence>
<dbReference type="GO" id="GO:0005829">
    <property type="term" value="C:cytosol"/>
    <property type="evidence" value="ECO:0007669"/>
    <property type="project" value="TreeGrafter"/>
</dbReference>
<feature type="non-terminal residue" evidence="5">
    <location>
        <position position="1"/>
    </location>
</feature>
<comment type="similarity">
    <text evidence="1">Belongs to the IUNH family.</text>
</comment>
<evidence type="ECO:0000313" key="6">
    <source>
        <dbReference type="Proteomes" id="UP000095767"/>
    </source>
</evidence>
<dbReference type="PANTHER" id="PTHR12304:SF21">
    <property type="entry name" value="URIDINE NUCLEOSIDASE 2-RELATED"/>
    <property type="match status" value="1"/>
</dbReference>
<dbReference type="SUPFAM" id="SSF53590">
    <property type="entry name" value="Nucleoside hydrolase"/>
    <property type="match status" value="1"/>
</dbReference>
<feature type="non-terminal residue" evidence="5">
    <location>
        <position position="51"/>
    </location>
</feature>
<keyword evidence="6" id="KW-1185">Reference proteome</keyword>
<dbReference type="InterPro" id="IPR036452">
    <property type="entry name" value="Ribo_hydro-like"/>
</dbReference>
<dbReference type="EMBL" id="LWDX02071806">
    <property type="protein sequence ID" value="OEL13916.1"/>
    <property type="molecule type" value="Genomic_DNA"/>
</dbReference>